<organism evidence="2 3">
    <name type="scientific">Halomarina salina</name>
    <dbReference type="NCBI Taxonomy" id="1872699"/>
    <lineage>
        <taxon>Archaea</taxon>
        <taxon>Methanobacteriati</taxon>
        <taxon>Methanobacteriota</taxon>
        <taxon>Stenosarchaea group</taxon>
        <taxon>Halobacteria</taxon>
        <taxon>Halobacteriales</taxon>
        <taxon>Natronomonadaceae</taxon>
        <taxon>Halomarina</taxon>
    </lineage>
</organism>
<evidence type="ECO:0000256" key="1">
    <source>
        <dbReference type="SAM" id="MobiDB-lite"/>
    </source>
</evidence>
<dbReference type="Proteomes" id="UP001596099">
    <property type="component" value="Unassembled WGS sequence"/>
</dbReference>
<protein>
    <submittedName>
        <fullName evidence="2">Uncharacterized protein</fullName>
    </submittedName>
</protein>
<sequence length="715" mass="79437">MTVGQRDRPDLEGDLRVLDFLGEPLVTRVAPLYRELVHEYGQHNVLVLKRFPTGIDEITDALGDAIEGVETPRVRGLSAHARETIEELPSPPRLLSASQQGLLLTQFLSTFEWDHPYLQQAAEQDSFTSDVGRFVAEATWQGSSIDTDEAALAELASFNSAFHDWLADNDLLDPSAVLSWAADAMADPATRDRIQRSFDAVLVLEFEEFTPIDREYLARLTAGVDLVCLSEEDSAIQRTWNEPRRIEAYREGLRTDPVGPDGESWGEADPTSDEVTRPAAVAGLLATGERPTVTEQGTLTVIHEPTFDEHIRTVAEEIERLHRVENIPYDECAVILRDSNAPIPETLRLLRGAGIPTTSATVGGLEHDPAARELYALVCWCCDTAQEAGWDRDRAWNVLGARTTVSEESLEEVARIGADDGLEAALQRWLLESDLKHRLADRDSTVDAKTEFRHVSDVLQLARFIDESPLIDASWTLFAEALEREFTHATSDKIATELTLPDGGVVVDAVRVLKNVSKEAVFLVDLVDREYPAPPQFNALFPTPHLEQLPGYPAFTAPTREDVEQTFSTVRDDDDRRPLNAYYAELSRRMLAVGARVATDRLYFGTYDEQAGGTGSRHQPSRFLTPVEESLGEIDRRDDDAIHTHGETVSFTLSQVDDAMEAIRLAGVADEPVDLDAVEHDFGVIQALLDRDPPDDLRQAIETRTDFAAGVVRRE</sequence>
<dbReference type="EMBL" id="JBHSQH010000009">
    <property type="protein sequence ID" value="MFC5973956.1"/>
    <property type="molecule type" value="Genomic_DNA"/>
</dbReference>
<keyword evidence="3" id="KW-1185">Reference proteome</keyword>
<gene>
    <name evidence="2" type="ORF">ACFPYI_21765</name>
</gene>
<proteinExistence type="predicted"/>
<comment type="caution">
    <text evidence="2">The sequence shown here is derived from an EMBL/GenBank/DDBJ whole genome shotgun (WGS) entry which is preliminary data.</text>
</comment>
<evidence type="ECO:0000313" key="3">
    <source>
        <dbReference type="Proteomes" id="UP001596099"/>
    </source>
</evidence>
<dbReference type="SUPFAM" id="SSF52540">
    <property type="entry name" value="P-loop containing nucleoside triphosphate hydrolases"/>
    <property type="match status" value="1"/>
</dbReference>
<dbReference type="AlphaFoldDB" id="A0ABD5RTP5"/>
<dbReference type="InterPro" id="IPR027417">
    <property type="entry name" value="P-loop_NTPase"/>
</dbReference>
<accession>A0ABD5RTP5</accession>
<feature type="region of interest" description="Disordered" evidence="1">
    <location>
        <begin position="253"/>
        <end position="274"/>
    </location>
</feature>
<name>A0ABD5RTP5_9EURY</name>
<evidence type="ECO:0000313" key="2">
    <source>
        <dbReference type="EMBL" id="MFC5973956.1"/>
    </source>
</evidence>
<reference evidence="2 3" key="1">
    <citation type="journal article" date="2019" name="Int. J. Syst. Evol. Microbiol.">
        <title>The Global Catalogue of Microorganisms (GCM) 10K type strain sequencing project: providing services to taxonomists for standard genome sequencing and annotation.</title>
        <authorList>
            <consortium name="The Broad Institute Genomics Platform"/>
            <consortium name="The Broad Institute Genome Sequencing Center for Infectious Disease"/>
            <person name="Wu L."/>
            <person name="Ma J."/>
        </authorList>
    </citation>
    <scope>NUCLEOTIDE SEQUENCE [LARGE SCALE GENOMIC DNA]</scope>
    <source>
        <strain evidence="2 3">CGMCC 1.12543</strain>
    </source>
</reference>
<dbReference type="RefSeq" id="WP_247420961.1">
    <property type="nucleotide sequence ID" value="NZ_JALLGW010000004.1"/>
</dbReference>